<feature type="active site" description="Cysteine persulfide intermediate" evidence="3">
    <location>
        <position position="125"/>
    </location>
</feature>
<dbReference type="GO" id="GO:0006777">
    <property type="term" value="P:Mo-molybdopterin cofactor biosynthetic process"/>
    <property type="evidence" value="ECO:0007669"/>
    <property type="project" value="UniProtKB-UniRule"/>
</dbReference>
<evidence type="ECO:0000256" key="4">
    <source>
        <dbReference type="SAM" id="MobiDB-lite"/>
    </source>
</evidence>
<dbReference type="EMBL" id="JAAGOH010000027">
    <property type="protein sequence ID" value="NDY93100.1"/>
    <property type="molecule type" value="Genomic_DNA"/>
</dbReference>
<feature type="compositionally biased region" description="Low complexity" evidence="4">
    <location>
        <begin position="8"/>
        <end position="20"/>
    </location>
</feature>
<comment type="caution">
    <text evidence="3">Lacks conserved residue(s) required for the propagation of feature annotation.</text>
</comment>
<dbReference type="RefSeq" id="WP_163459149.1">
    <property type="nucleotide sequence ID" value="NZ_JAAGOH010000027.1"/>
</dbReference>
<keyword evidence="1 3" id="KW-0963">Cytoplasm</keyword>
<dbReference type="PANTHER" id="PTHR30592:SF1">
    <property type="entry name" value="SULFUR CARRIER PROTEIN FDHD"/>
    <property type="match status" value="1"/>
</dbReference>
<proteinExistence type="inferred from homology"/>
<gene>
    <name evidence="3 5" type="primary">fdhD</name>
    <name evidence="5" type="ORF">G3A44_18055</name>
</gene>
<dbReference type="HAMAP" id="MF_00187">
    <property type="entry name" value="FdhD"/>
    <property type="match status" value="1"/>
</dbReference>
<comment type="function">
    <text evidence="3">Required for formate dehydrogenase (FDH) activity. Acts as a sulfur carrier protein that transfers sulfur from IscS to the molybdenum cofactor prior to its insertion into FDH.</text>
</comment>
<keyword evidence="6" id="KW-1185">Reference proteome</keyword>
<dbReference type="PIRSF" id="PIRSF015626">
    <property type="entry name" value="FdhD"/>
    <property type="match status" value="1"/>
</dbReference>
<accession>A0A7C9TKZ3</accession>
<dbReference type="GO" id="GO:0005737">
    <property type="term" value="C:cytoplasm"/>
    <property type="evidence" value="ECO:0007669"/>
    <property type="project" value="UniProtKB-SubCell"/>
</dbReference>
<organism evidence="5 6">
    <name type="scientific">Ideonella livida</name>
    <dbReference type="NCBI Taxonomy" id="2707176"/>
    <lineage>
        <taxon>Bacteria</taxon>
        <taxon>Pseudomonadati</taxon>
        <taxon>Pseudomonadota</taxon>
        <taxon>Betaproteobacteria</taxon>
        <taxon>Burkholderiales</taxon>
        <taxon>Sphaerotilaceae</taxon>
        <taxon>Ideonella</taxon>
    </lineage>
</organism>
<evidence type="ECO:0000313" key="5">
    <source>
        <dbReference type="EMBL" id="NDY93100.1"/>
    </source>
</evidence>
<evidence type="ECO:0000313" key="6">
    <source>
        <dbReference type="Proteomes" id="UP000484255"/>
    </source>
</evidence>
<dbReference type="InterPro" id="IPR003786">
    <property type="entry name" value="FdhD"/>
</dbReference>
<dbReference type="GO" id="GO:0016783">
    <property type="term" value="F:sulfurtransferase activity"/>
    <property type="evidence" value="ECO:0007669"/>
    <property type="project" value="InterPro"/>
</dbReference>
<dbReference type="Pfam" id="PF02634">
    <property type="entry name" value="FdhD-NarQ"/>
    <property type="match status" value="1"/>
</dbReference>
<name>A0A7C9TKZ3_9BURK</name>
<dbReference type="GO" id="GO:0097163">
    <property type="term" value="F:sulfur carrier activity"/>
    <property type="evidence" value="ECO:0007669"/>
    <property type="project" value="UniProtKB-UniRule"/>
</dbReference>
<comment type="caution">
    <text evidence="5">The sequence shown here is derived from an EMBL/GenBank/DDBJ whole genome shotgun (WGS) entry which is preliminary data.</text>
</comment>
<keyword evidence="2 3" id="KW-0501">Molybdenum cofactor biosynthesis</keyword>
<dbReference type="Gene3D" id="3.10.20.10">
    <property type="match status" value="1"/>
</dbReference>
<dbReference type="PANTHER" id="PTHR30592">
    <property type="entry name" value="FORMATE DEHYDROGENASE"/>
    <property type="match status" value="1"/>
</dbReference>
<comment type="similarity">
    <text evidence="3">Belongs to the FdhD family.</text>
</comment>
<keyword evidence="5" id="KW-0808">Transferase</keyword>
<dbReference type="InterPro" id="IPR016193">
    <property type="entry name" value="Cytidine_deaminase-like"/>
</dbReference>
<dbReference type="Proteomes" id="UP000484255">
    <property type="component" value="Unassembled WGS sequence"/>
</dbReference>
<evidence type="ECO:0000256" key="3">
    <source>
        <dbReference type="HAMAP-Rule" id="MF_00187"/>
    </source>
</evidence>
<feature type="region of interest" description="Disordered" evidence="4">
    <location>
        <begin position="1"/>
        <end position="20"/>
    </location>
</feature>
<reference evidence="5 6" key="1">
    <citation type="submission" date="2020-02" db="EMBL/GenBank/DDBJ databases">
        <title>Ideonella bacterium strain TBM-1.</title>
        <authorList>
            <person name="Chen W.-M."/>
        </authorList>
    </citation>
    <scope>NUCLEOTIDE SEQUENCE [LARGE SCALE GENOMIC DNA]</scope>
    <source>
        <strain evidence="5 6">TBM-1</strain>
    </source>
</reference>
<comment type="subcellular location">
    <subcellularLocation>
        <location evidence="3">Cytoplasm</location>
    </subcellularLocation>
</comment>
<evidence type="ECO:0000256" key="2">
    <source>
        <dbReference type="ARBA" id="ARBA00023150"/>
    </source>
</evidence>
<dbReference type="Gene3D" id="3.40.140.10">
    <property type="entry name" value="Cytidine Deaminase, domain 2"/>
    <property type="match status" value="1"/>
</dbReference>
<evidence type="ECO:0000256" key="1">
    <source>
        <dbReference type="ARBA" id="ARBA00022490"/>
    </source>
</evidence>
<protein>
    <recommendedName>
        <fullName evidence="3">Sulfur carrier protein FdhD</fullName>
    </recommendedName>
</protein>
<dbReference type="AlphaFoldDB" id="A0A7C9TKZ3"/>
<sequence>MRPVPEGPVVAAAGDTAPPTARAATPVAWRQGRAVAQPDWLAEERPVALVFNGLSHAVMMASPADLEDFALGFAFTEGLIEQPAQLYGCEVQDTPAGLELQLDVASRAFEALKARRRTLAGRTGCGLCGTDSLDQVGLPLPAVAPVRVAPAAPARAQRELRAHQHLQQRTGACHAAAWCGLDGAVLCVREDVGRHNALDKLIGALLRQPGGFGPAQAAQGFIAITSRASFEMVQKTARAGVGLLAAVSAPTALAVDTARTAGLALAGFVRGDDFVAYTGAERFGLPGAAAS</sequence>
<dbReference type="SUPFAM" id="SSF53927">
    <property type="entry name" value="Cytidine deaminase-like"/>
    <property type="match status" value="1"/>
</dbReference>
<dbReference type="NCBIfam" id="TIGR00129">
    <property type="entry name" value="fdhD_narQ"/>
    <property type="match status" value="1"/>
</dbReference>